<dbReference type="InterPro" id="IPR003615">
    <property type="entry name" value="HNH_nuc"/>
</dbReference>
<keyword evidence="3" id="KW-1185">Reference proteome</keyword>
<gene>
    <name evidence="2" type="ORF">NDI38_26595</name>
</gene>
<organism evidence="2 3">
    <name type="scientific">Stenomitos frigidus AS-A4</name>
    <dbReference type="NCBI Taxonomy" id="2933935"/>
    <lineage>
        <taxon>Bacteria</taxon>
        <taxon>Bacillati</taxon>
        <taxon>Cyanobacteriota</taxon>
        <taxon>Cyanophyceae</taxon>
        <taxon>Leptolyngbyales</taxon>
        <taxon>Leptolyngbyaceae</taxon>
        <taxon>Stenomitos</taxon>
    </lineage>
</organism>
<protein>
    <recommendedName>
        <fullName evidence="1">HNH nuclease domain-containing protein</fullName>
    </recommendedName>
</protein>
<evidence type="ECO:0000313" key="2">
    <source>
        <dbReference type="EMBL" id="MEP1061947.1"/>
    </source>
</evidence>
<dbReference type="Pfam" id="PF13395">
    <property type="entry name" value="HNH_4"/>
    <property type="match status" value="1"/>
</dbReference>
<proteinExistence type="predicted"/>
<comment type="caution">
    <text evidence="2">The sequence shown here is derived from an EMBL/GenBank/DDBJ whole genome shotgun (WGS) entry which is preliminary data.</text>
</comment>
<accession>A0ABV0KRT8</accession>
<dbReference type="EMBL" id="JAMPLM010000048">
    <property type="protein sequence ID" value="MEP1061947.1"/>
    <property type="molecule type" value="Genomic_DNA"/>
</dbReference>
<dbReference type="RefSeq" id="WP_190455528.1">
    <property type="nucleotide sequence ID" value="NZ_JAMPLM010000048.1"/>
</dbReference>
<name>A0ABV0KRT8_9CYAN</name>
<reference evidence="2 3" key="1">
    <citation type="submission" date="2022-04" db="EMBL/GenBank/DDBJ databases">
        <title>Positive selection, recombination, and allopatry shape intraspecific diversity of widespread and dominant cyanobacteria.</title>
        <authorList>
            <person name="Wei J."/>
            <person name="Shu W."/>
            <person name="Hu C."/>
        </authorList>
    </citation>
    <scope>NUCLEOTIDE SEQUENCE [LARGE SCALE GENOMIC DNA]</scope>
    <source>
        <strain evidence="2 3">AS-A4</strain>
    </source>
</reference>
<evidence type="ECO:0000313" key="3">
    <source>
        <dbReference type="Proteomes" id="UP001476950"/>
    </source>
</evidence>
<evidence type="ECO:0000259" key="1">
    <source>
        <dbReference type="Pfam" id="PF13395"/>
    </source>
</evidence>
<sequence>MSEALSHPVISTILKHDRKQNSYKIALMRSISDVVLSFPDMETYHQDVAVPLRLLAEFWVAYYWGFVEPGKPILQGQRYTRQGKISNDMAFRPALTEFRQQWEAHTGGLARPADGFFVISELRLPRKRLTYPTSLLAAYQKAITAVAHALELPIRYAGPGDWTVFTQPRTAAQRQAGTVIVPGTQPQDKCLVITATLWQTFRAMSLWVEALCIHEWCLFTERTQQPQAAISRGDVYTLLTARPDNRRPLTWESNNIDLLLLEGHTFICPWTAKRIVSGSLYDLDHLLPVSVYPINELWNLIPADPTFNRHIKRDRLPSLEHLQQARPRLEQDYRCYGLSTTLAQALQEDVNIRFSTLSGVRGGNFPEAVASAVIKLIEQVAASRNLARF</sequence>
<dbReference type="Proteomes" id="UP001476950">
    <property type="component" value="Unassembled WGS sequence"/>
</dbReference>
<feature type="domain" description="HNH nuclease" evidence="1">
    <location>
        <begin position="268"/>
        <end position="317"/>
    </location>
</feature>